<dbReference type="STRING" id="71139.A0A059ANK4"/>
<dbReference type="AlphaFoldDB" id="A0A059ANK4"/>
<gene>
    <name evidence="2" type="ORF">EUGRSUZ_I00930</name>
</gene>
<dbReference type="GO" id="GO:0009507">
    <property type="term" value="C:chloroplast"/>
    <property type="evidence" value="ECO:0000318"/>
    <property type="project" value="GO_Central"/>
</dbReference>
<dbReference type="eggNOG" id="ENOG502QSTY">
    <property type="taxonomic scope" value="Eukaryota"/>
</dbReference>
<accession>A0A059ANK4</accession>
<dbReference type="OMA" id="GHETANR"/>
<dbReference type="PANTHER" id="PTHR34685:SF2">
    <property type="entry name" value="RED CHLOROPHYLL CATABOLITE REDUCTASE, CHLOROPLASTIC"/>
    <property type="match status" value="1"/>
</dbReference>
<protein>
    <recommendedName>
        <fullName evidence="3">Red chlorophyll catabolite reductase</fullName>
    </recommendedName>
</protein>
<dbReference type="OrthoDB" id="26525at2759"/>
<sequence>MAVIFRHFSLLSPPPPPPPPSPSSSRFPPPRSSFARSAASSPSRSPSPASSMEAADKFMEFPHVSAPHRSLMIGLVSAVEERLGPQLLPCALPHDVRYYQNDAGSARGSLHVRRGQGSSKVDFLLGSWLNCQLPTGGSLNITSLSAYLNNSTDAPNFLFELIRSSPTSLVLILDLPPRKDLVTSPDYLSTFYEETQLESRRQALEKLPEAQPYFSSSLYIRCVVSPTAIMLRIESEAGKAERLDEIIESHVSPVAREVLGIWLDKCAAVDRNVDEEDGAYLERRDGITKRKTIEIDLGSSFPRLFGPEIANRVVDVLREVYGV</sequence>
<proteinExistence type="predicted"/>
<reference evidence="2" key="1">
    <citation type="submission" date="2013-07" db="EMBL/GenBank/DDBJ databases">
        <title>The genome of Eucalyptus grandis.</title>
        <authorList>
            <person name="Schmutz J."/>
            <person name="Hayes R."/>
            <person name="Myburg A."/>
            <person name="Tuskan G."/>
            <person name="Grattapaglia D."/>
            <person name="Rokhsar D.S."/>
        </authorList>
    </citation>
    <scope>NUCLEOTIDE SEQUENCE</scope>
    <source>
        <tissue evidence="2">Leaf extractions</tissue>
    </source>
</reference>
<dbReference type="Gene3D" id="3.40.1500.20">
    <property type="match status" value="1"/>
</dbReference>
<feature type="compositionally biased region" description="Pro residues" evidence="1">
    <location>
        <begin position="12"/>
        <end position="31"/>
    </location>
</feature>
<evidence type="ECO:0000256" key="1">
    <source>
        <dbReference type="SAM" id="MobiDB-lite"/>
    </source>
</evidence>
<dbReference type="InterPro" id="IPR009439">
    <property type="entry name" value="RCC_reductase"/>
</dbReference>
<dbReference type="Pfam" id="PF06405">
    <property type="entry name" value="RCC_reductase"/>
    <property type="match status" value="1"/>
</dbReference>
<dbReference type="KEGG" id="egr:104418575"/>
<feature type="region of interest" description="Disordered" evidence="1">
    <location>
        <begin position="8"/>
        <end position="51"/>
    </location>
</feature>
<dbReference type="Gramene" id="KCW54960">
    <property type="protein sequence ID" value="KCW54960"/>
    <property type="gene ID" value="EUGRSUZ_I00930"/>
</dbReference>
<dbReference type="GO" id="GO:0051743">
    <property type="term" value="F:red chlorophyll catabolite reductase activity"/>
    <property type="evidence" value="ECO:0000318"/>
    <property type="project" value="GO_Central"/>
</dbReference>
<evidence type="ECO:0000313" key="2">
    <source>
        <dbReference type="EMBL" id="KCW54960.1"/>
    </source>
</evidence>
<dbReference type="InParanoid" id="A0A059ANK4"/>
<name>A0A059ANK4_EUCGR</name>
<feature type="compositionally biased region" description="Low complexity" evidence="1">
    <location>
        <begin position="32"/>
        <end position="51"/>
    </location>
</feature>
<dbReference type="PANTHER" id="PTHR34685">
    <property type="entry name" value="RED CHLOROPHYLL CATABOLITE REDUCTASE, CHLOROPLASTIC"/>
    <property type="match status" value="1"/>
</dbReference>
<organism evidence="2">
    <name type="scientific">Eucalyptus grandis</name>
    <name type="common">Flooded gum</name>
    <dbReference type="NCBI Taxonomy" id="71139"/>
    <lineage>
        <taxon>Eukaryota</taxon>
        <taxon>Viridiplantae</taxon>
        <taxon>Streptophyta</taxon>
        <taxon>Embryophyta</taxon>
        <taxon>Tracheophyta</taxon>
        <taxon>Spermatophyta</taxon>
        <taxon>Magnoliopsida</taxon>
        <taxon>eudicotyledons</taxon>
        <taxon>Gunneridae</taxon>
        <taxon>Pentapetalae</taxon>
        <taxon>rosids</taxon>
        <taxon>malvids</taxon>
        <taxon>Myrtales</taxon>
        <taxon>Myrtaceae</taxon>
        <taxon>Myrtoideae</taxon>
        <taxon>Eucalypteae</taxon>
        <taxon>Eucalyptus</taxon>
    </lineage>
</organism>
<evidence type="ECO:0008006" key="3">
    <source>
        <dbReference type="Google" id="ProtNLM"/>
    </source>
</evidence>
<dbReference type="EMBL" id="KK198761">
    <property type="protein sequence ID" value="KCW54960.1"/>
    <property type="molecule type" value="Genomic_DNA"/>
</dbReference>
<dbReference type="FunCoup" id="A0A059ANK4">
    <property type="interactions" value="1461"/>
</dbReference>
<dbReference type="GO" id="GO:0015996">
    <property type="term" value="P:chlorophyll catabolic process"/>
    <property type="evidence" value="ECO:0000318"/>
    <property type="project" value="GO_Central"/>
</dbReference>